<organism evidence="1">
    <name type="scientific">marine sediment metagenome</name>
    <dbReference type="NCBI Taxonomy" id="412755"/>
    <lineage>
        <taxon>unclassified sequences</taxon>
        <taxon>metagenomes</taxon>
        <taxon>ecological metagenomes</taxon>
    </lineage>
</organism>
<dbReference type="AlphaFoldDB" id="X1ECJ0"/>
<sequence length="100" mass="11114">MASSKIVIRRWEIDTGSLTLQLKDTITKTDAGVYGYDCNAFAVEHWQRTFAADVSNDNKLEINSLQNIDPGDRLWLGPSTDTDNPGVVEEMTVDYTTTDG</sequence>
<comment type="caution">
    <text evidence="1">The sequence shown here is derived from an EMBL/GenBank/DDBJ whole genome shotgun (WGS) entry which is preliminary data.</text>
</comment>
<dbReference type="EMBL" id="BART01033302">
    <property type="protein sequence ID" value="GAH06398.1"/>
    <property type="molecule type" value="Genomic_DNA"/>
</dbReference>
<evidence type="ECO:0000313" key="1">
    <source>
        <dbReference type="EMBL" id="GAH06398.1"/>
    </source>
</evidence>
<proteinExistence type="predicted"/>
<protein>
    <submittedName>
        <fullName evidence="1">Uncharacterized protein</fullName>
    </submittedName>
</protein>
<name>X1ECJ0_9ZZZZ</name>
<feature type="non-terminal residue" evidence="1">
    <location>
        <position position="100"/>
    </location>
</feature>
<accession>X1ECJ0</accession>
<gene>
    <name evidence="1" type="ORF">S01H4_57284</name>
</gene>
<reference evidence="1" key="1">
    <citation type="journal article" date="2014" name="Front. Microbiol.">
        <title>High frequency of phylogenetically diverse reductive dehalogenase-homologous genes in deep subseafloor sedimentary metagenomes.</title>
        <authorList>
            <person name="Kawai M."/>
            <person name="Futagami T."/>
            <person name="Toyoda A."/>
            <person name="Takaki Y."/>
            <person name="Nishi S."/>
            <person name="Hori S."/>
            <person name="Arai W."/>
            <person name="Tsubouchi T."/>
            <person name="Morono Y."/>
            <person name="Uchiyama I."/>
            <person name="Ito T."/>
            <person name="Fujiyama A."/>
            <person name="Inagaki F."/>
            <person name="Takami H."/>
        </authorList>
    </citation>
    <scope>NUCLEOTIDE SEQUENCE</scope>
    <source>
        <strain evidence="1">Expedition CK06-06</strain>
    </source>
</reference>